<proteinExistence type="predicted"/>
<gene>
    <name evidence="2" type="ORF">AXW67_17725</name>
</gene>
<dbReference type="PANTHER" id="PTHR33055:SF3">
    <property type="entry name" value="PUTATIVE TRANSPOSASE FOR IS117-RELATED"/>
    <property type="match status" value="1"/>
</dbReference>
<dbReference type="Proteomes" id="UP000077173">
    <property type="component" value="Unassembled WGS sequence"/>
</dbReference>
<dbReference type="GO" id="GO:0006313">
    <property type="term" value="P:DNA transposition"/>
    <property type="evidence" value="ECO:0007669"/>
    <property type="project" value="InterPro"/>
</dbReference>
<dbReference type="PANTHER" id="PTHR33055">
    <property type="entry name" value="TRANSPOSASE FOR INSERTION SEQUENCE ELEMENT IS1111A"/>
    <property type="match status" value="1"/>
</dbReference>
<reference evidence="2 3" key="1">
    <citation type="submission" date="2016-02" db="EMBL/GenBank/DDBJ databases">
        <title>Draft genome sequence of the strain BR 10247T Bradyrhizobium neotropicale isolated from nodules of Centrolobium paraense.</title>
        <authorList>
            <person name="Simoes-Araujo J.L."/>
            <person name="Barauna A.C."/>
            <person name="Silva K."/>
            <person name="Zilli J.E."/>
        </authorList>
    </citation>
    <scope>NUCLEOTIDE SEQUENCE [LARGE SCALE GENOMIC DNA]</scope>
    <source>
        <strain evidence="2 3">BR 10247</strain>
    </source>
</reference>
<dbReference type="GO" id="GO:0003677">
    <property type="term" value="F:DNA binding"/>
    <property type="evidence" value="ECO:0007669"/>
    <property type="project" value="InterPro"/>
</dbReference>
<accession>A0A176Z1T8</accession>
<dbReference type="AlphaFoldDB" id="A0A176Z1T8"/>
<name>A0A176Z1T8_9BRAD</name>
<protein>
    <recommendedName>
        <fullName evidence="1">Transposase IS110-like N-terminal domain-containing protein</fullName>
    </recommendedName>
</protein>
<sequence length="235" mass="26390">MALFVGLDVSLKTTSICVVEADGSPVWEGKAESEPTTLIKAITRWREQIALVGIEACPLSDWLYGALVECGFRMVCIETRHAQRFLSSRPNKTDRSDARGIADMMRLGHYRPVHVKSKASQILRTTLIARRKFVDHMLAIEDSIRGLLKVHGLKPGLIHRARFAAKVEALLSEAPELRMAIEPLLEVRNAMRVKKALLDRQLSQVARKDEICKRLMTISGVLGRLRTEARTGQKQ</sequence>
<organism evidence="2 3">
    <name type="scientific">Bradyrhizobium neotropicale</name>
    <dbReference type="NCBI Taxonomy" id="1497615"/>
    <lineage>
        <taxon>Bacteria</taxon>
        <taxon>Pseudomonadati</taxon>
        <taxon>Pseudomonadota</taxon>
        <taxon>Alphaproteobacteria</taxon>
        <taxon>Hyphomicrobiales</taxon>
        <taxon>Nitrobacteraceae</taxon>
        <taxon>Bradyrhizobium</taxon>
    </lineage>
</organism>
<dbReference type="Pfam" id="PF01548">
    <property type="entry name" value="DEDD_Tnp_IS110"/>
    <property type="match status" value="1"/>
</dbReference>
<dbReference type="RefSeq" id="WP_063679744.1">
    <property type="nucleotide sequence ID" value="NZ_LSEF01000070.1"/>
</dbReference>
<feature type="domain" description="Transposase IS110-like N-terminal" evidence="1">
    <location>
        <begin position="5"/>
        <end position="149"/>
    </location>
</feature>
<keyword evidence="3" id="KW-1185">Reference proteome</keyword>
<evidence type="ECO:0000313" key="3">
    <source>
        <dbReference type="Proteomes" id="UP000077173"/>
    </source>
</evidence>
<dbReference type="EMBL" id="LSEF01000070">
    <property type="protein sequence ID" value="OAF14586.1"/>
    <property type="molecule type" value="Genomic_DNA"/>
</dbReference>
<evidence type="ECO:0000259" key="1">
    <source>
        <dbReference type="Pfam" id="PF01548"/>
    </source>
</evidence>
<evidence type="ECO:0000313" key="2">
    <source>
        <dbReference type="EMBL" id="OAF14586.1"/>
    </source>
</evidence>
<dbReference type="InterPro" id="IPR002525">
    <property type="entry name" value="Transp_IS110-like_N"/>
</dbReference>
<dbReference type="InterPro" id="IPR047650">
    <property type="entry name" value="Transpos_IS110"/>
</dbReference>
<comment type="caution">
    <text evidence="2">The sequence shown here is derived from an EMBL/GenBank/DDBJ whole genome shotgun (WGS) entry which is preliminary data.</text>
</comment>
<dbReference type="GO" id="GO:0004803">
    <property type="term" value="F:transposase activity"/>
    <property type="evidence" value="ECO:0007669"/>
    <property type="project" value="InterPro"/>
</dbReference>